<protein>
    <submittedName>
        <fullName evidence="1">Uncharacterized protein</fullName>
    </submittedName>
</protein>
<feature type="non-terminal residue" evidence="1">
    <location>
        <position position="43"/>
    </location>
</feature>
<comment type="caution">
    <text evidence="1">The sequence shown here is derived from an EMBL/GenBank/DDBJ whole genome shotgun (WGS) entry which is preliminary data.</text>
</comment>
<dbReference type="AlphaFoldDB" id="A0A814P7R3"/>
<organism evidence="1 2">
    <name type="scientific">Brachionus calyciflorus</name>
    <dbReference type="NCBI Taxonomy" id="104777"/>
    <lineage>
        <taxon>Eukaryota</taxon>
        <taxon>Metazoa</taxon>
        <taxon>Spiralia</taxon>
        <taxon>Gnathifera</taxon>
        <taxon>Rotifera</taxon>
        <taxon>Eurotatoria</taxon>
        <taxon>Monogononta</taxon>
        <taxon>Pseudotrocha</taxon>
        <taxon>Ploima</taxon>
        <taxon>Brachionidae</taxon>
        <taxon>Brachionus</taxon>
    </lineage>
</organism>
<name>A0A814P7R3_9BILA</name>
<dbReference type="Proteomes" id="UP000663879">
    <property type="component" value="Unassembled WGS sequence"/>
</dbReference>
<accession>A0A814P7R3</accession>
<keyword evidence="2" id="KW-1185">Reference proteome</keyword>
<evidence type="ECO:0000313" key="2">
    <source>
        <dbReference type="Proteomes" id="UP000663879"/>
    </source>
</evidence>
<dbReference type="EMBL" id="CAJNOC010007721">
    <property type="protein sequence ID" value="CAF1103813.1"/>
    <property type="molecule type" value="Genomic_DNA"/>
</dbReference>
<reference evidence="1" key="1">
    <citation type="submission" date="2021-02" db="EMBL/GenBank/DDBJ databases">
        <authorList>
            <person name="Nowell W R."/>
        </authorList>
    </citation>
    <scope>NUCLEOTIDE SEQUENCE</scope>
    <source>
        <strain evidence="1">Ploen Becks lab</strain>
    </source>
</reference>
<evidence type="ECO:0000313" key="1">
    <source>
        <dbReference type="EMBL" id="CAF1103813.1"/>
    </source>
</evidence>
<sequence length="43" mass="5063">MNKMNNIQSIYHVTNNIEAIKNDKRIIRRPADDKNYDGCLADR</sequence>
<gene>
    <name evidence="1" type="ORF">OXX778_LOCUS21287</name>
</gene>
<proteinExistence type="predicted"/>